<evidence type="ECO:0000313" key="2">
    <source>
        <dbReference type="Proteomes" id="UP001391051"/>
    </source>
</evidence>
<dbReference type="Proteomes" id="UP001391051">
    <property type="component" value="Unassembled WGS sequence"/>
</dbReference>
<proteinExistence type="predicted"/>
<name>A0ABR1QHH5_9PEZI</name>
<organism evidence="1 2">
    <name type="scientific">Apiospora aurea</name>
    <dbReference type="NCBI Taxonomy" id="335848"/>
    <lineage>
        <taxon>Eukaryota</taxon>
        <taxon>Fungi</taxon>
        <taxon>Dikarya</taxon>
        <taxon>Ascomycota</taxon>
        <taxon>Pezizomycotina</taxon>
        <taxon>Sordariomycetes</taxon>
        <taxon>Xylariomycetidae</taxon>
        <taxon>Amphisphaeriales</taxon>
        <taxon>Apiosporaceae</taxon>
        <taxon>Apiospora</taxon>
    </lineage>
</organism>
<sequence length="308" mass="34875">MTGRFVSPANWREHPYEESPVLESEYPFHEILMRGGSTHNQLAWARQALADGHGVNKVYTHPDPDHKFGYRGRPLHECIEYPPYCRPCLHRAESLDLIRFLLENGADPRLKDRYGKVTPMDRARLWMTRESTNRSFLREALKMMERKARSLDDEEAMACGKPPGGFQNKIKWYFGMIGATGSASQIEKGECEKNLEDDGEMDSVIGSEGAKGTEQGFFESMLRRHGTRGNKRFSGKPRHLIIGSESSDELKIKRMTVQPLCEAFHARISASRFAQQWSGARPLLDFARLATLPVGEVSPIFAVAHVPV</sequence>
<accession>A0ABR1QHH5</accession>
<dbReference type="RefSeq" id="XP_066701208.1">
    <property type="nucleotide sequence ID" value="XM_066841346.1"/>
</dbReference>
<evidence type="ECO:0000313" key="1">
    <source>
        <dbReference type="EMBL" id="KAK7955902.1"/>
    </source>
</evidence>
<dbReference type="EMBL" id="JAQQWE010000004">
    <property type="protein sequence ID" value="KAK7955902.1"/>
    <property type="molecule type" value="Genomic_DNA"/>
</dbReference>
<dbReference type="GeneID" id="92074408"/>
<evidence type="ECO:0008006" key="3">
    <source>
        <dbReference type="Google" id="ProtNLM"/>
    </source>
</evidence>
<protein>
    <recommendedName>
        <fullName evidence="3">Ankyrin repeat protein</fullName>
    </recommendedName>
</protein>
<reference evidence="1 2" key="1">
    <citation type="submission" date="2023-01" db="EMBL/GenBank/DDBJ databases">
        <title>Analysis of 21 Apiospora genomes using comparative genomics revels a genus with tremendous synthesis potential of carbohydrate active enzymes and secondary metabolites.</title>
        <authorList>
            <person name="Sorensen T."/>
        </authorList>
    </citation>
    <scope>NUCLEOTIDE SEQUENCE [LARGE SCALE GENOMIC DNA]</scope>
    <source>
        <strain evidence="1 2">CBS 24483</strain>
    </source>
</reference>
<dbReference type="Gene3D" id="1.25.40.20">
    <property type="entry name" value="Ankyrin repeat-containing domain"/>
    <property type="match status" value="1"/>
</dbReference>
<comment type="caution">
    <text evidence="1">The sequence shown here is derived from an EMBL/GenBank/DDBJ whole genome shotgun (WGS) entry which is preliminary data.</text>
</comment>
<keyword evidence="2" id="KW-1185">Reference proteome</keyword>
<gene>
    <name evidence="1" type="ORF">PG986_005124</name>
</gene>
<dbReference type="InterPro" id="IPR036770">
    <property type="entry name" value="Ankyrin_rpt-contain_sf"/>
</dbReference>